<accession>A0A963YN51</accession>
<dbReference type="PROSITE" id="PS50943">
    <property type="entry name" value="HTH_CROC1"/>
    <property type="match status" value="1"/>
</dbReference>
<dbReference type="AlphaFoldDB" id="A0A963YN51"/>
<reference evidence="3" key="1">
    <citation type="journal article" date="2021" name="Microorganisms">
        <title>Acidisoma silvae sp. nov. and Acidisomacellulosilytica sp. nov., Two Acidophilic Bacteria Isolated from Decaying Wood, Hydrolyzing Cellulose and Producing Poly-3-hydroxybutyrate.</title>
        <authorList>
            <person name="Mieszkin S."/>
            <person name="Pouder E."/>
            <person name="Uroz S."/>
            <person name="Simon-Colin C."/>
            <person name="Alain K."/>
        </authorList>
    </citation>
    <scope>NUCLEOTIDE SEQUENCE</scope>
    <source>
        <strain evidence="3">HW T2.11</strain>
    </source>
</reference>
<proteinExistence type="predicted"/>
<dbReference type="InterPro" id="IPR010982">
    <property type="entry name" value="Lambda_DNA-bd_dom_sf"/>
</dbReference>
<evidence type="ECO:0000313" key="4">
    <source>
        <dbReference type="Proteomes" id="UP000708298"/>
    </source>
</evidence>
<keyword evidence="1" id="KW-0238">DNA-binding</keyword>
<organism evidence="3 4">
    <name type="scientific">Acidisoma silvae</name>
    <dbReference type="NCBI Taxonomy" id="2802396"/>
    <lineage>
        <taxon>Bacteria</taxon>
        <taxon>Pseudomonadati</taxon>
        <taxon>Pseudomonadota</taxon>
        <taxon>Alphaproteobacteria</taxon>
        <taxon>Acetobacterales</taxon>
        <taxon>Acidocellaceae</taxon>
        <taxon>Acidisoma</taxon>
    </lineage>
</organism>
<dbReference type="Pfam" id="PF01381">
    <property type="entry name" value="HTH_3"/>
    <property type="match status" value="1"/>
</dbReference>
<reference evidence="3" key="2">
    <citation type="submission" date="2021-01" db="EMBL/GenBank/DDBJ databases">
        <authorList>
            <person name="Mieszkin S."/>
            <person name="Pouder E."/>
            <person name="Alain K."/>
        </authorList>
    </citation>
    <scope>NUCLEOTIDE SEQUENCE</scope>
    <source>
        <strain evidence="3">HW T2.11</strain>
    </source>
</reference>
<gene>
    <name evidence="3" type="ORF">ASILVAE211_00575</name>
</gene>
<dbReference type="PANTHER" id="PTHR36924:SF1">
    <property type="entry name" value="ANTITOXIN HIGA-1"/>
    <property type="match status" value="1"/>
</dbReference>
<dbReference type="Proteomes" id="UP000708298">
    <property type="component" value="Unassembled WGS sequence"/>
</dbReference>
<dbReference type="GO" id="GO:0003677">
    <property type="term" value="F:DNA binding"/>
    <property type="evidence" value="ECO:0007669"/>
    <property type="project" value="UniProtKB-KW"/>
</dbReference>
<evidence type="ECO:0000256" key="1">
    <source>
        <dbReference type="ARBA" id="ARBA00023125"/>
    </source>
</evidence>
<evidence type="ECO:0000259" key="2">
    <source>
        <dbReference type="PROSITE" id="PS50943"/>
    </source>
</evidence>
<evidence type="ECO:0000313" key="3">
    <source>
        <dbReference type="EMBL" id="MCB8873657.1"/>
    </source>
</evidence>
<name>A0A963YN51_9PROT</name>
<dbReference type="SUPFAM" id="SSF47413">
    <property type="entry name" value="lambda repressor-like DNA-binding domains"/>
    <property type="match status" value="1"/>
</dbReference>
<dbReference type="EMBL" id="JAESVB010000001">
    <property type="protein sequence ID" value="MCB8873657.1"/>
    <property type="molecule type" value="Genomic_DNA"/>
</dbReference>
<sequence length="101" mass="11169">MDKALLIHPGEILKEEFLEPHGVSANKLAQNLGIPTNRVTAIINGTRRITGETAILLGHAFATSPEFWLNLQLRYDLDTARMTVSEDAIRNADHFARSMAA</sequence>
<dbReference type="InterPro" id="IPR013430">
    <property type="entry name" value="Toxin_antidote_HigA"/>
</dbReference>
<dbReference type="CDD" id="cd00093">
    <property type="entry name" value="HTH_XRE"/>
    <property type="match status" value="1"/>
</dbReference>
<feature type="domain" description="HTH cro/C1-type" evidence="2">
    <location>
        <begin position="21"/>
        <end position="68"/>
    </location>
</feature>
<dbReference type="InterPro" id="IPR001387">
    <property type="entry name" value="Cro/C1-type_HTH"/>
</dbReference>
<comment type="caution">
    <text evidence="3">The sequence shown here is derived from an EMBL/GenBank/DDBJ whole genome shotgun (WGS) entry which is preliminary data.</text>
</comment>
<dbReference type="SMART" id="SM00530">
    <property type="entry name" value="HTH_XRE"/>
    <property type="match status" value="1"/>
</dbReference>
<protein>
    <submittedName>
        <fullName evidence="3">HigA family addiction module antidote protein</fullName>
    </submittedName>
</protein>
<dbReference type="NCBIfam" id="TIGR02607">
    <property type="entry name" value="antidote_HigA"/>
    <property type="match status" value="1"/>
</dbReference>
<keyword evidence="4" id="KW-1185">Reference proteome</keyword>
<dbReference type="RefSeq" id="WP_227319344.1">
    <property type="nucleotide sequence ID" value="NZ_JAESVB010000001.1"/>
</dbReference>
<dbReference type="PANTHER" id="PTHR36924">
    <property type="entry name" value="ANTITOXIN HIGA-1"/>
    <property type="match status" value="1"/>
</dbReference>
<dbReference type="Gene3D" id="1.10.260.40">
    <property type="entry name" value="lambda repressor-like DNA-binding domains"/>
    <property type="match status" value="1"/>
</dbReference>